<gene>
    <name evidence="2" type="ORF">BJ997_001901</name>
</gene>
<proteinExistence type="predicted"/>
<sequence length="92" mass="10608">MITEHALPPVRAGQEEGFEAAFTQAKLIISAMQGFEGLTLSRCLERPHTYLLIVQWARLEDHTVGFRESPQYQEWRTLLHPLYDPFVVRLVG</sequence>
<dbReference type="AlphaFoldDB" id="A0A7W8ZWJ3"/>
<name>A0A7W8ZWJ3_9MICO</name>
<dbReference type="InterPro" id="IPR011008">
    <property type="entry name" value="Dimeric_a/b-barrel"/>
</dbReference>
<dbReference type="GO" id="GO:0004497">
    <property type="term" value="F:monooxygenase activity"/>
    <property type="evidence" value="ECO:0007669"/>
    <property type="project" value="UniProtKB-KW"/>
</dbReference>
<dbReference type="Proteomes" id="UP000561726">
    <property type="component" value="Unassembled WGS sequence"/>
</dbReference>
<organism evidence="2 3">
    <name type="scientific">Cryobacterium roopkundense</name>
    <dbReference type="NCBI Taxonomy" id="1001240"/>
    <lineage>
        <taxon>Bacteria</taxon>
        <taxon>Bacillati</taxon>
        <taxon>Actinomycetota</taxon>
        <taxon>Actinomycetes</taxon>
        <taxon>Micrococcales</taxon>
        <taxon>Microbacteriaceae</taxon>
        <taxon>Cryobacterium</taxon>
    </lineage>
</organism>
<evidence type="ECO:0000313" key="3">
    <source>
        <dbReference type="Proteomes" id="UP000561726"/>
    </source>
</evidence>
<dbReference type="SUPFAM" id="SSF54909">
    <property type="entry name" value="Dimeric alpha+beta barrel"/>
    <property type="match status" value="1"/>
</dbReference>
<feature type="domain" description="ABM" evidence="1">
    <location>
        <begin position="2"/>
        <end position="91"/>
    </location>
</feature>
<dbReference type="RefSeq" id="WP_183323409.1">
    <property type="nucleotide sequence ID" value="NZ_JACHBQ010000001.1"/>
</dbReference>
<keyword evidence="2" id="KW-0560">Oxidoreductase</keyword>
<comment type="caution">
    <text evidence="2">The sequence shown here is derived from an EMBL/GenBank/DDBJ whole genome shotgun (WGS) entry which is preliminary data.</text>
</comment>
<protein>
    <submittedName>
        <fullName evidence="2">Heme-degrading monooxygenase HmoA</fullName>
    </submittedName>
</protein>
<reference evidence="2 3" key="1">
    <citation type="submission" date="2020-08" db="EMBL/GenBank/DDBJ databases">
        <title>Sequencing the genomes of 1000 actinobacteria strains.</title>
        <authorList>
            <person name="Klenk H.-P."/>
        </authorList>
    </citation>
    <scope>NUCLEOTIDE SEQUENCE [LARGE SCALE GENOMIC DNA]</scope>
    <source>
        <strain evidence="2 3">DSM 21065</strain>
    </source>
</reference>
<keyword evidence="2" id="KW-0503">Monooxygenase</keyword>
<dbReference type="EMBL" id="JACHBQ010000001">
    <property type="protein sequence ID" value="MBB5641353.1"/>
    <property type="molecule type" value="Genomic_DNA"/>
</dbReference>
<dbReference type="Pfam" id="PF03992">
    <property type="entry name" value="ABM"/>
    <property type="match status" value="1"/>
</dbReference>
<evidence type="ECO:0000313" key="2">
    <source>
        <dbReference type="EMBL" id="MBB5641353.1"/>
    </source>
</evidence>
<dbReference type="InterPro" id="IPR007138">
    <property type="entry name" value="ABM_dom"/>
</dbReference>
<dbReference type="Gene3D" id="3.30.70.100">
    <property type="match status" value="1"/>
</dbReference>
<accession>A0A7W8ZWJ3</accession>
<evidence type="ECO:0000259" key="1">
    <source>
        <dbReference type="PROSITE" id="PS51725"/>
    </source>
</evidence>
<dbReference type="PROSITE" id="PS51725">
    <property type="entry name" value="ABM"/>
    <property type="match status" value="1"/>
</dbReference>